<organism evidence="1">
    <name type="scientific">uncultured Rubrobacteraceae bacterium</name>
    <dbReference type="NCBI Taxonomy" id="349277"/>
    <lineage>
        <taxon>Bacteria</taxon>
        <taxon>Bacillati</taxon>
        <taxon>Actinomycetota</taxon>
        <taxon>Rubrobacteria</taxon>
        <taxon>Rubrobacterales</taxon>
        <taxon>Rubrobacteraceae</taxon>
        <taxon>environmental samples</taxon>
    </lineage>
</organism>
<sequence length="49" mass="5387">MARSDGIPSVWVERDEAPQSQSLIALGPFAFERFTDNASFTAKTITVDL</sequence>
<dbReference type="EMBL" id="CADCVE010000009">
    <property type="protein sequence ID" value="CAA9440871.1"/>
    <property type="molecule type" value="Genomic_DNA"/>
</dbReference>
<reference evidence="1" key="1">
    <citation type="submission" date="2020-02" db="EMBL/GenBank/DDBJ databases">
        <authorList>
            <person name="Meier V. D."/>
        </authorList>
    </citation>
    <scope>NUCLEOTIDE SEQUENCE</scope>
    <source>
        <strain evidence="1">AVDCRST_MAG28</strain>
    </source>
</reference>
<protein>
    <submittedName>
        <fullName evidence="1">Uncharacterized protein</fullName>
    </submittedName>
</protein>
<evidence type="ECO:0000313" key="1">
    <source>
        <dbReference type="EMBL" id="CAA9440871.1"/>
    </source>
</evidence>
<dbReference type="AlphaFoldDB" id="A0A6J4QLK9"/>
<gene>
    <name evidence="1" type="ORF">AVDCRST_MAG28-223</name>
</gene>
<name>A0A6J4QLK9_9ACTN</name>
<accession>A0A6J4QLK9</accession>
<proteinExistence type="predicted"/>